<organism evidence="1 2">
    <name type="scientific">Ceratitis capitata</name>
    <name type="common">Mediterranean fruit fly</name>
    <name type="synonym">Tephritis capitata</name>
    <dbReference type="NCBI Taxonomy" id="7213"/>
    <lineage>
        <taxon>Eukaryota</taxon>
        <taxon>Metazoa</taxon>
        <taxon>Ecdysozoa</taxon>
        <taxon>Arthropoda</taxon>
        <taxon>Hexapoda</taxon>
        <taxon>Insecta</taxon>
        <taxon>Pterygota</taxon>
        <taxon>Neoptera</taxon>
        <taxon>Endopterygota</taxon>
        <taxon>Diptera</taxon>
        <taxon>Brachycera</taxon>
        <taxon>Muscomorpha</taxon>
        <taxon>Tephritoidea</taxon>
        <taxon>Tephritidae</taxon>
        <taxon>Ceratitis</taxon>
        <taxon>Ceratitis</taxon>
    </lineage>
</organism>
<reference evidence="1" key="1">
    <citation type="submission" date="2020-11" db="EMBL/GenBank/DDBJ databases">
        <authorList>
            <person name="Whitehead M."/>
        </authorList>
    </citation>
    <scope>NUCLEOTIDE SEQUENCE</scope>
    <source>
        <strain evidence="1">EGII</strain>
    </source>
</reference>
<dbReference type="EMBL" id="CAJHJT010000001">
    <property type="protein sequence ID" value="CAD6993653.1"/>
    <property type="molecule type" value="Genomic_DNA"/>
</dbReference>
<proteinExistence type="predicted"/>
<comment type="caution">
    <text evidence="1">The sequence shown here is derived from an EMBL/GenBank/DDBJ whole genome shotgun (WGS) entry which is preliminary data.</text>
</comment>
<evidence type="ECO:0000313" key="2">
    <source>
        <dbReference type="Proteomes" id="UP000606786"/>
    </source>
</evidence>
<dbReference type="Proteomes" id="UP000606786">
    <property type="component" value="Unassembled WGS sequence"/>
</dbReference>
<dbReference type="AlphaFoldDB" id="A0A811U8H0"/>
<feature type="non-terminal residue" evidence="1">
    <location>
        <position position="1"/>
    </location>
</feature>
<name>A0A811U8H0_CERCA</name>
<protein>
    <submittedName>
        <fullName evidence="1">(Mediterranean fruit fly) hypothetical protein</fullName>
    </submittedName>
</protein>
<sequence length="57" mass="6428">CEHSKSGTKPLTFERELAGLTELAVTLKISQNKGNNSKAHKYKQFMCETIVTQFNLN</sequence>
<evidence type="ECO:0000313" key="1">
    <source>
        <dbReference type="EMBL" id="CAD6993653.1"/>
    </source>
</evidence>
<accession>A0A811U8H0</accession>
<gene>
    <name evidence="1" type="ORF">CCAP1982_LOCUS2461</name>
</gene>
<keyword evidence="2" id="KW-1185">Reference proteome</keyword>